<dbReference type="InterPro" id="IPR046373">
    <property type="entry name" value="Acyl-CoA_Oxase/DH_mid-dom_sf"/>
</dbReference>
<dbReference type="Gene3D" id="1.20.140.10">
    <property type="entry name" value="Butyryl-CoA Dehydrogenase, subunit A, domain 3"/>
    <property type="match status" value="1"/>
</dbReference>
<evidence type="ECO:0000259" key="6">
    <source>
        <dbReference type="Pfam" id="PF02771"/>
    </source>
</evidence>
<dbReference type="InterPro" id="IPR036250">
    <property type="entry name" value="AcylCo_DH-like_C"/>
</dbReference>
<dbReference type="SUPFAM" id="SSF56645">
    <property type="entry name" value="Acyl-CoA dehydrogenase NM domain-like"/>
    <property type="match status" value="1"/>
</dbReference>
<reference evidence="7 8" key="1">
    <citation type="submission" date="2022-08" db="EMBL/GenBank/DDBJ databases">
        <title>Taxonomy of Curtobacterium flaccumfaciens.</title>
        <authorList>
            <person name="Osdaghi E."/>
            <person name="Taghavi S.M."/>
            <person name="Hamidizade M."/>
            <person name="Abachi H."/>
            <person name="Fazliarab A."/>
            <person name="Baeyen S."/>
            <person name="Portier P."/>
            <person name="Van Vaerenbergh J."/>
            <person name="Jacques M.-A."/>
        </authorList>
    </citation>
    <scope>NUCLEOTIDE SEQUENCE [LARGE SCALE GENOMIC DNA]</scope>
    <source>
        <strain evidence="7 8">LMG8786T</strain>
    </source>
</reference>
<feature type="domain" description="Acyl-CoA dehydrogenase/oxidase N-terminal" evidence="6">
    <location>
        <begin position="55"/>
        <end position="137"/>
    </location>
</feature>
<dbReference type="Proteomes" id="UP001652264">
    <property type="component" value="Unassembled WGS sequence"/>
</dbReference>
<keyword evidence="3" id="KW-0285">Flavoprotein</keyword>
<keyword evidence="8" id="KW-1185">Reference proteome</keyword>
<evidence type="ECO:0000256" key="3">
    <source>
        <dbReference type="ARBA" id="ARBA00022630"/>
    </source>
</evidence>
<evidence type="ECO:0000259" key="5">
    <source>
        <dbReference type="Pfam" id="PF00441"/>
    </source>
</evidence>
<evidence type="ECO:0000313" key="7">
    <source>
        <dbReference type="EMBL" id="MCS6523376.1"/>
    </source>
</evidence>
<dbReference type="Gene3D" id="2.40.110.10">
    <property type="entry name" value="Butyryl-CoA Dehydrogenase, subunit A, domain 2"/>
    <property type="match status" value="1"/>
</dbReference>
<dbReference type="InterPro" id="IPR013786">
    <property type="entry name" value="AcylCoA_DH/ox_N"/>
</dbReference>
<comment type="caution">
    <text evidence="7">The sequence shown here is derived from an EMBL/GenBank/DDBJ whole genome shotgun (WGS) entry which is preliminary data.</text>
</comment>
<evidence type="ECO:0000256" key="4">
    <source>
        <dbReference type="ARBA" id="ARBA00022827"/>
    </source>
</evidence>
<comment type="similarity">
    <text evidence="2">Belongs to the acyl-CoA dehydrogenase family.</text>
</comment>
<dbReference type="PIRSF" id="PIRSF016578">
    <property type="entry name" value="HsaA"/>
    <property type="match status" value="1"/>
</dbReference>
<dbReference type="PANTHER" id="PTHR43884:SF12">
    <property type="entry name" value="ISOVALERYL-COA DEHYDROGENASE, MITOCHONDRIAL-RELATED"/>
    <property type="match status" value="1"/>
</dbReference>
<dbReference type="GeneID" id="95323837"/>
<gene>
    <name evidence="7" type="ORF">NYQ28_12445</name>
</gene>
<keyword evidence="4" id="KW-0274">FAD</keyword>
<feature type="domain" description="Acyl-CoA dehydrogenase/oxidase C-terminal" evidence="5">
    <location>
        <begin position="271"/>
        <end position="402"/>
    </location>
</feature>
<sequence length="426" mass="43490">MSAPVLDRPAGSGPAAPAAAVAPVASAASAAAVAPAPAVADAPAPSDRFAERAARVAEVAARHADEVDRDARPPREAIAAMREHGLLAAAVPVRLGGEGATLAELSRIATTLGRSCAATGMVFAMHHGQAMALWRHGGPSAGIARTVDAVRDGALVASATTERGVGGDTRRSTCAVETTADGRVHLHKDAPVISYATEADAVLVTARRSPDAAPSDQRLVVCLPSDTTLTQTSTWDTLGLRGTCSHGWVLDADTDADLVLPEDYATISATTVLPVSHVLWASVWLGIAADAADRARAAVRKQARASLGTTPPSALRLAELLVDLQALGDTVRRSADRFDEAADDPETLGSPAHALAANALKVGASERATDLVTRALRIVGIAGYAASGQTSLGRHLRDAHGAAVMVANDRLLAADADLALMTGALL</sequence>
<dbReference type="InterPro" id="IPR009075">
    <property type="entry name" value="AcylCo_DH/oxidase_C"/>
</dbReference>
<evidence type="ECO:0000256" key="2">
    <source>
        <dbReference type="ARBA" id="ARBA00009347"/>
    </source>
</evidence>
<dbReference type="PANTHER" id="PTHR43884">
    <property type="entry name" value="ACYL-COA DEHYDROGENASE"/>
    <property type="match status" value="1"/>
</dbReference>
<dbReference type="Pfam" id="PF02771">
    <property type="entry name" value="Acyl-CoA_dh_N"/>
    <property type="match status" value="1"/>
</dbReference>
<organism evidence="7 8">
    <name type="scientific">Curtobacterium citreum</name>
    <dbReference type="NCBI Taxonomy" id="2036"/>
    <lineage>
        <taxon>Bacteria</taxon>
        <taxon>Bacillati</taxon>
        <taxon>Actinomycetota</taxon>
        <taxon>Actinomycetes</taxon>
        <taxon>Micrococcales</taxon>
        <taxon>Microbacteriaceae</taxon>
        <taxon>Curtobacterium</taxon>
    </lineage>
</organism>
<protein>
    <submittedName>
        <fullName evidence="7">Acyl-CoA/acyl-ACP dehydrogenase</fullName>
    </submittedName>
</protein>
<dbReference type="SUPFAM" id="SSF47203">
    <property type="entry name" value="Acyl-CoA dehydrogenase C-terminal domain-like"/>
    <property type="match status" value="1"/>
</dbReference>
<dbReference type="InterPro" id="IPR009100">
    <property type="entry name" value="AcylCoA_DH/oxidase_NM_dom_sf"/>
</dbReference>
<proteinExistence type="inferred from homology"/>
<accession>A0ABT2HJC5</accession>
<evidence type="ECO:0000256" key="1">
    <source>
        <dbReference type="ARBA" id="ARBA00001974"/>
    </source>
</evidence>
<name>A0ABT2HJC5_9MICO</name>
<dbReference type="InterPro" id="IPR037069">
    <property type="entry name" value="AcylCoA_DH/ox_N_sf"/>
</dbReference>
<comment type="cofactor">
    <cofactor evidence="1">
        <name>FAD</name>
        <dbReference type="ChEBI" id="CHEBI:57692"/>
    </cofactor>
</comment>
<dbReference type="RefSeq" id="WP_208738902.1">
    <property type="nucleotide sequence ID" value="NZ_BMNV01000008.1"/>
</dbReference>
<dbReference type="Pfam" id="PF00441">
    <property type="entry name" value="Acyl-CoA_dh_1"/>
    <property type="match status" value="1"/>
</dbReference>
<dbReference type="Gene3D" id="1.10.540.10">
    <property type="entry name" value="Acyl-CoA dehydrogenase/oxidase, N-terminal domain"/>
    <property type="match status" value="1"/>
</dbReference>
<dbReference type="EMBL" id="JANVAD010000006">
    <property type="protein sequence ID" value="MCS6523376.1"/>
    <property type="molecule type" value="Genomic_DNA"/>
</dbReference>
<evidence type="ECO:0000313" key="8">
    <source>
        <dbReference type="Proteomes" id="UP001652264"/>
    </source>
</evidence>